<keyword evidence="2" id="KW-1185">Reference proteome</keyword>
<dbReference type="EMBL" id="CAJHOE010000002">
    <property type="protein sequence ID" value="CAD7288243.1"/>
    <property type="molecule type" value="Genomic_DNA"/>
</dbReference>
<accession>A0ABN7K6U8</accession>
<organism evidence="1 2">
    <name type="scientific">Campylobacter suis</name>
    <dbReference type="NCBI Taxonomy" id="2790657"/>
    <lineage>
        <taxon>Bacteria</taxon>
        <taxon>Pseudomonadati</taxon>
        <taxon>Campylobacterota</taxon>
        <taxon>Epsilonproteobacteria</taxon>
        <taxon>Campylobacterales</taxon>
        <taxon>Campylobacteraceae</taxon>
        <taxon>Campylobacter</taxon>
    </lineage>
</organism>
<name>A0ABN7K6U8_9BACT</name>
<dbReference type="RefSeq" id="WP_230056965.1">
    <property type="nucleotide sequence ID" value="NZ_CAJHOE010000002.1"/>
</dbReference>
<comment type="caution">
    <text evidence="1">The sequence shown here is derived from an EMBL/GenBank/DDBJ whole genome shotgun (WGS) entry which is preliminary data.</text>
</comment>
<sequence>MKNKKALYGMRSRQELNLSTINAVKLKILSEKMDIRISHVADIIIDEFWQNFDGITEEDINYIKELEQ</sequence>
<gene>
    <name evidence="1" type="ORF">LMG8286_01211</name>
</gene>
<evidence type="ECO:0000313" key="2">
    <source>
        <dbReference type="Proteomes" id="UP000789359"/>
    </source>
</evidence>
<proteinExistence type="predicted"/>
<reference evidence="1 2" key="1">
    <citation type="submission" date="2020-11" db="EMBL/GenBank/DDBJ databases">
        <authorList>
            <person name="Peeters C."/>
        </authorList>
    </citation>
    <scope>NUCLEOTIDE SEQUENCE [LARGE SCALE GENOMIC DNA]</scope>
    <source>
        <strain evidence="1 2">LMG 8286</strain>
    </source>
</reference>
<protein>
    <submittedName>
        <fullName evidence="1">Uncharacterized protein</fullName>
    </submittedName>
</protein>
<dbReference type="Proteomes" id="UP000789359">
    <property type="component" value="Unassembled WGS sequence"/>
</dbReference>
<evidence type="ECO:0000313" key="1">
    <source>
        <dbReference type="EMBL" id="CAD7288243.1"/>
    </source>
</evidence>